<dbReference type="EC" id="2.4.1.-" evidence="10"/>
<feature type="transmembrane region" description="Helical" evidence="10">
    <location>
        <begin position="203"/>
        <end position="221"/>
    </location>
</feature>
<keyword evidence="4 10" id="KW-0328">Glycosyltransferase</keyword>
<keyword evidence="7 10" id="KW-0256">Endoplasmic reticulum</keyword>
<comment type="pathway">
    <text evidence="2 10">Protein modification; protein glycosylation.</text>
</comment>
<keyword evidence="5 10" id="KW-0808">Transferase</keyword>
<feature type="transmembrane region" description="Helical" evidence="10">
    <location>
        <begin position="170"/>
        <end position="196"/>
    </location>
</feature>
<feature type="transmembrane region" description="Helical" evidence="10">
    <location>
        <begin position="385"/>
        <end position="404"/>
    </location>
</feature>
<dbReference type="KEGG" id="dpo:4817751"/>
<keyword evidence="11" id="KW-0732">Signal</keyword>
<dbReference type="InParanoid" id="A0A6I8UKY7"/>
<evidence type="ECO:0000256" key="5">
    <source>
        <dbReference type="ARBA" id="ARBA00022679"/>
    </source>
</evidence>
<dbReference type="FunCoup" id="A0A6I8UKY7">
    <property type="interactions" value="2566"/>
</dbReference>
<organism evidence="12 13">
    <name type="scientific">Drosophila pseudoobscura pseudoobscura</name>
    <name type="common">Fruit fly</name>
    <dbReference type="NCBI Taxonomy" id="46245"/>
    <lineage>
        <taxon>Eukaryota</taxon>
        <taxon>Metazoa</taxon>
        <taxon>Ecdysozoa</taxon>
        <taxon>Arthropoda</taxon>
        <taxon>Hexapoda</taxon>
        <taxon>Insecta</taxon>
        <taxon>Pterygota</taxon>
        <taxon>Neoptera</taxon>
        <taxon>Endopterygota</taxon>
        <taxon>Diptera</taxon>
        <taxon>Brachycera</taxon>
        <taxon>Muscomorpha</taxon>
        <taxon>Ephydroidea</taxon>
        <taxon>Drosophilidae</taxon>
        <taxon>Drosophila</taxon>
        <taxon>Sophophora</taxon>
    </lineage>
</organism>
<keyword evidence="12" id="KW-1185">Reference proteome</keyword>
<sequence>MKSEILAIACVAVSLRSIVSLYSFSGFDSPPMYGDYEAQRHWQEVTINLEPGQWYTNSSDNDLQYWGLDYPPLTAHHSYLIGRIAESIDPRFIELHKSRGFQSRLHKSFMRLTVLTGDILIYLPAILGVCICIDKSFQSKSLLFSFMLFAAYPGQVLIDNGHFQYNNVSLGLAAAAIAAILHGKQYIAAFAFTLALNYKQMELYHSIPFFTYILGECLAANSLRLFAVKLGITATIVLATFCLLWYPWSGSLHAVAEVLHRLFPLGRTVFEDKVSNFWCSLNIIWKLKQHVLNNHMALVCLAFTLISALPTNITLYRKRCKMGFLLSLFNTAIAFFLFSFQVHEKTILLAALPSLCLLTWWPNEIILFLEMSVFTMLPLLQRDGLLVPSLACVLIYHLICQCFYSETRPSSGQKAFLYISKICLIAIVGASLIIKAPSRYPDLWPLITSVIGCAYLAFFLLWGNFQHLTCKGEAV</sequence>
<dbReference type="PANTHER" id="PTHR12413">
    <property type="entry name" value="DOLICHYL GLYCOSYLTRANSFERASE"/>
    <property type="match status" value="1"/>
</dbReference>
<evidence type="ECO:0000256" key="2">
    <source>
        <dbReference type="ARBA" id="ARBA00004922"/>
    </source>
</evidence>
<evidence type="ECO:0000256" key="6">
    <source>
        <dbReference type="ARBA" id="ARBA00022692"/>
    </source>
</evidence>
<feature type="transmembrane region" description="Helical" evidence="10">
    <location>
        <begin position="109"/>
        <end position="130"/>
    </location>
</feature>
<keyword evidence="6 10" id="KW-0812">Transmembrane</keyword>
<dbReference type="RefSeq" id="XP_001357163.3">
    <property type="nucleotide sequence ID" value="XM_001357127.4"/>
</dbReference>
<evidence type="ECO:0000256" key="10">
    <source>
        <dbReference type="RuleBase" id="RU363110"/>
    </source>
</evidence>
<name>A0A6I8UKY7_DROPS</name>
<feature type="transmembrane region" description="Helical" evidence="10">
    <location>
        <begin position="416"/>
        <end position="437"/>
    </location>
</feature>
<evidence type="ECO:0000256" key="4">
    <source>
        <dbReference type="ARBA" id="ARBA00022676"/>
    </source>
</evidence>
<feature type="transmembrane region" description="Helical" evidence="10">
    <location>
        <begin position="142"/>
        <end position="158"/>
    </location>
</feature>
<comment type="subcellular location">
    <subcellularLocation>
        <location evidence="1 10">Endoplasmic reticulum membrane</location>
        <topology evidence="1 10">Multi-pass membrane protein</topology>
    </subcellularLocation>
</comment>
<feature type="signal peptide" evidence="11">
    <location>
        <begin position="1"/>
        <end position="20"/>
    </location>
</feature>
<accession>A0A6I8UKY7</accession>
<dbReference type="InterPro" id="IPR004856">
    <property type="entry name" value="Glyco_trans_ALG6/ALG8"/>
</dbReference>
<gene>
    <name evidence="13" type="primary">gny</name>
</gene>
<evidence type="ECO:0000256" key="3">
    <source>
        <dbReference type="ARBA" id="ARBA00008715"/>
    </source>
</evidence>
<evidence type="ECO:0000313" key="13">
    <source>
        <dbReference type="RefSeq" id="XP_001357163.3"/>
    </source>
</evidence>
<evidence type="ECO:0000256" key="8">
    <source>
        <dbReference type="ARBA" id="ARBA00022989"/>
    </source>
</evidence>
<dbReference type="GO" id="GO:0005789">
    <property type="term" value="C:endoplasmic reticulum membrane"/>
    <property type="evidence" value="ECO:0007669"/>
    <property type="project" value="UniProtKB-SubCell"/>
</dbReference>
<feature type="transmembrane region" description="Helical" evidence="10">
    <location>
        <begin position="322"/>
        <end position="340"/>
    </location>
</feature>
<evidence type="ECO:0000256" key="7">
    <source>
        <dbReference type="ARBA" id="ARBA00022824"/>
    </source>
</evidence>
<keyword evidence="9 10" id="KW-0472">Membrane</keyword>
<evidence type="ECO:0000313" key="12">
    <source>
        <dbReference type="Proteomes" id="UP000001819"/>
    </source>
</evidence>
<reference evidence="13" key="1">
    <citation type="submission" date="2025-08" db="UniProtKB">
        <authorList>
            <consortium name="RefSeq"/>
        </authorList>
    </citation>
    <scope>IDENTIFICATION</scope>
    <source>
        <strain evidence="13">MV-25-SWS-2005</strain>
        <tissue evidence="13">Whole body</tissue>
    </source>
</reference>
<feature type="transmembrane region" description="Helical" evidence="10">
    <location>
        <begin position="296"/>
        <end position="316"/>
    </location>
</feature>
<dbReference type="AlphaFoldDB" id="A0A6I8UKY7"/>
<evidence type="ECO:0000256" key="11">
    <source>
        <dbReference type="SAM" id="SignalP"/>
    </source>
</evidence>
<protein>
    <recommendedName>
        <fullName evidence="10">Alpha-1,3-glucosyltransferase</fullName>
        <ecNumber evidence="10">2.4.1.-</ecNumber>
    </recommendedName>
</protein>
<dbReference type="GO" id="GO:0042281">
    <property type="term" value="F:dolichyl pyrophosphate Man9GlcNAc2 alpha-1,3-glucosyltransferase activity"/>
    <property type="evidence" value="ECO:0007669"/>
    <property type="project" value="TreeGrafter"/>
</dbReference>
<feature type="transmembrane region" description="Helical" evidence="10">
    <location>
        <begin position="227"/>
        <end position="246"/>
    </location>
</feature>
<feature type="chain" id="PRO_5026121087" description="Alpha-1,3-glucosyltransferase" evidence="11">
    <location>
        <begin position="21"/>
        <end position="475"/>
    </location>
</feature>
<feature type="transmembrane region" description="Helical" evidence="10">
    <location>
        <begin position="347"/>
        <end position="369"/>
    </location>
</feature>
<dbReference type="Proteomes" id="UP000001819">
    <property type="component" value="Chromosome 4"/>
</dbReference>
<dbReference type="PANTHER" id="PTHR12413:SF1">
    <property type="entry name" value="DOLICHYL PYROPHOSPHATE MAN9GLCNAC2 ALPHA-1,3-GLUCOSYLTRANSFERASE"/>
    <property type="match status" value="1"/>
</dbReference>
<dbReference type="UniPathway" id="UPA00378"/>
<evidence type="ECO:0000256" key="1">
    <source>
        <dbReference type="ARBA" id="ARBA00004477"/>
    </source>
</evidence>
<keyword evidence="8 10" id="KW-1133">Transmembrane helix</keyword>
<proteinExistence type="inferred from homology"/>
<evidence type="ECO:0000256" key="9">
    <source>
        <dbReference type="ARBA" id="ARBA00023136"/>
    </source>
</evidence>
<comment type="similarity">
    <text evidence="3 10">Belongs to the ALG6/ALG8 glucosyltransferase family.</text>
</comment>
<feature type="transmembrane region" description="Helical" evidence="10">
    <location>
        <begin position="443"/>
        <end position="462"/>
    </location>
</feature>
<dbReference type="Pfam" id="PF03155">
    <property type="entry name" value="Alg6_Alg8"/>
    <property type="match status" value="1"/>
</dbReference>